<organism evidence="2 3">
    <name type="scientific">Mikania micrantha</name>
    <name type="common">bitter vine</name>
    <dbReference type="NCBI Taxonomy" id="192012"/>
    <lineage>
        <taxon>Eukaryota</taxon>
        <taxon>Viridiplantae</taxon>
        <taxon>Streptophyta</taxon>
        <taxon>Embryophyta</taxon>
        <taxon>Tracheophyta</taxon>
        <taxon>Spermatophyta</taxon>
        <taxon>Magnoliopsida</taxon>
        <taxon>eudicotyledons</taxon>
        <taxon>Gunneridae</taxon>
        <taxon>Pentapetalae</taxon>
        <taxon>asterids</taxon>
        <taxon>campanulids</taxon>
        <taxon>Asterales</taxon>
        <taxon>Asteraceae</taxon>
        <taxon>Asteroideae</taxon>
        <taxon>Heliantheae alliance</taxon>
        <taxon>Eupatorieae</taxon>
        <taxon>Mikania</taxon>
    </lineage>
</organism>
<dbReference type="AlphaFoldDB" id="A0A5N6NGP9"/>
<name>A0A5N6NGP9_9ASTR</name>
<reference evidence="2 3" key="1">
    <citation type="submission" date="2019-05" db="EMBL/GenBank/DDBJ databases">
        <title>Mikania micrantha, genome provides insights into the molecular mechanism of rapid growth.</title>
        <authorList>
            <person name="Liu B."/>
        </authorList>
    </citation>
    <scope>NUCLEOTIDE SEQUENCE [LARGE SCALE GENOMIC DNA]</scope>
    <source>
        <strain evidence="2">NLD-2019</strain>
        <tissue evidence="2">Leaf</tissue>
    </source>
</reference>
<dbReference type="Proteomes" id="UP000326396">
    <property type="component" value="Linkage Group LG2"/>
</dbReference>
<evidence type="ECO:0000313" key="2">
    <source>
        <dbReference type="EMBL" id="KAD4586108.1"/>
    </source>
</evidence>
<evidence type="ECO:0000256" key="1">
    <source>
        <dbReference type="SAM" id="MobiDB-lite"/>
    </source>
</evidence>
<sequence length="92" mass="9371">MDASRVESTILDSVPISILKIDQVLFPAGFYAKPPYPAAVPVLESFPPSPSVPGSARVHPPIVSPPAPPASPTSSPFSGPAPAENNAADIGN</sequence>
<gene>
    <name evidence="2" type="ORF">E3N88_23709</name>
</gene>
<protein>
    <submittedName>
        <fullName evidence="2">Uncharacterized protein</fullName>
    </submittedName>
</protein>
<feature type="region of interest" description="Disordered" evidence="1">
    <location>
        <begin position="47"/>
        <end position="92"/>
    </location>
</feature>
<feature type="compositionally biased region" description="Low complexity" evidence="1">
    <location>
        <begin position="72"/>
        <end position="83"/>
    </location>
</feature>
<dbReference type="EMBL" id="SZYD01000012">
    <property type="protein sequence ID" value="KAD4586108.1"/>
    <property type="molecule type" value="Genomic_DNA"/>
</dbReference>
<proteinExistence type="predicted"/>
<accession>A0A5N6NGP9</accession>
<comment type="caution">
    <text evidence="2">The sequence shown here is derived from an EMBL/GenBank/DDBJ whole genome shotgun (WGS) entry which is preliminary data.</text>
</comment>
<keyword evidence="3" id="KW-1185">Reference proteome</keyword>
<feature type="compositionally biased region" description="Pro residues" evidence="1">
    <location>
        <begin position="62"/>
        <end position="71"/>
    </location>
</feature>
<evidence type="ECO:0000313" key="3">
    <source>
        <dbReference type="Proteomes" id="UP000326396"/>
    </source>
</evidence>